<dbReference type="GO" id="GO:0030686">
    <property type="term" value="C:90S preribosome"/>
    <property type="evidence" value="ECO:0007669"/>
    <property type="project" value="TreeGrafter"/>
</dbReference>
<dbReference type="GO" id="GO:0034511">
    <property type="term" value="F:U3 snoRNA binding"/>
    <property type="evidence" value="ECO:0007669"/>
    <property type="project" value="TreeGrafter"/>
</dbReference>
<dbReference type="EMBL" id="JANBOH010000150">
    <property type="protein sequence ID" value="KAJ1644660.1"/>
    <property type="molecule type" value="Genomic_DNA"/>
</dbReference>
<comment type="similarity">
    <text evidence="10">Belongs to the TRAFAC class translation factor GTPase superfamily. Bms1-like GTPase family. BMS1 subfamily.</text>
</comment>
<dbReference type="AlphaFoldDB" id="A0A9W8CJU2"/>
<feature type="compositionally biased region" description="Basic residues" evidence="11">
    <location>
        <begin position="1"/>
        <end position="30"/>
    </location>
</feature>
<name>A0A9W8CJU2_9FUNG</name>
<dbReference type="Proteomes" id="UP001145021">
    <property type="component" value="Unassembled WGS sequence"/>
</dbReference>
<feature type="compositionally biased region" description="Low complexity" evidence="11">
    <location>
        <begin position="550"/>
        <end position="569"/>
    </location>
</feature>
<feature type="region of interest" description="Disordered" evidence="11">
    <location>
        <begin position="1055"/>
        <end position="1106"/>
    </location>
</feature>
<evidence type="ECO:0000256" key="5">
    <source>
        <dbReference type="ARBA" id="ARBA00022801"/>
    </source>
</evidence>
<keyword evidence="7" id="KW-0342">GTP-binding</keyword>
<proteinExistence type="inferred from homology"/>
<dbReference type="GO" id="GO:0005654">
    <property type="term" value="C:nucleoplasm"/>
    <property type="evidence" value="ECO:0007669"/>
    <property type="project" value="UniProtKB-ARBA"/>
</dbReference>
<feature type="compositionally biased region" description="Polar residues" evidence="11">
    <location>
        <begin position="1097"/>
        <end position="1106"/>
    </location>
</feature>
<evidence type="ECO:0000313" key="14">
    <source>
        <dbReference type="Proteomes" id="UP001145021"/>
    </source>
</evidence>
<dbReference type="PROSITE" id="PS51714">
    <property type="entry name" value="G_BMS1"/>
    <property type="match status" value="1"/>
</dbReference>
<comment type="subcellular location">
    <subcellularLocation>
        <location evidence="1">Nucleus</location>
        <location evidence="1">Nucleolus</location>
    </subcellularLocation>
</comment>
<evidence type="ECO:0000256" key="7">
    <source>
        <dbReference type="ARBA" id="ARBA00023134"/>
    </source>
</evidence>
<feature type="region of interest" description="Disordered" evidence="11">
    <location>
        <begin position="599"/>
        <end position="675"/>
    </location>
</feature>
<dbReference type="FunFam" id="3.40.50.300:FF:000105">
    <property type="entry name" value="BMS1 ribosome biogenesis factor"/>
    <property type="match status" value="1"/>
</dbReference>
<dbReference type="InterPro" id="IPR012948">
    <property type="entry name" value="AARP2CN"/>
</dbReference>
<feature type="compositionally biased region" description="Acidic residues" evidence="11">
    <location>
        <begin position="487"/>
        <end position="498"/>
    </location>
</feature>
<feature type="region of interest" description="Disordered" evidence="11">
    <location>
        <begin position="1"/>
        <end position="41"/>
    </location>
</feature>
<dbReference type="GO" id="GO:0003924">
    <property type="term" value="F:GTPase activity"/>
    <property type="evidence" value="ECO:0007669"/>
    <property type="project" value="TreeGrafter"/>
</dbReference>
<dbReference type="SMART" id="SM01362">
    <property type="entry name" value="DUF663"/>
    <property type="match status" value="1"/>
</dbReference>
<evidence type="ECO:0000256" key="10">
    <source>
        <dbReference type="ARBA" id="ARBA00061391"/>
    </source>
</evidence>
<evidence type="ECO:0000256" key="2">
    <source>
        <dbReference type="ARBA" id="ARBA00022517"/>
    </source>
</evidence>
<evidence type="ECO:0000256" key="8">
    <source>
        <dbReference type="ARBA" id="ARBA00023242"/>
    </source>
</evidence>
<feature type="compositionally biased region" description="Acidic residues" evidence="11">
    <location>
        <begin position="509"/>
        <end position="522"/>
    </location>
</feature>
<dbReference type="Pfam" id="PF22298">
    <property type="entry name" value="Tsr1_G-like"/>
    <property type="match status" value="1"/>
</dbReference>
<evidence type="ECO:0000313" key="13">
    <source>
        <dbReference type="EMBL" id="KAJ1644660.1"/>
    </source>
</evidence>
<dbReference type="InterPro" id="IPR030387">
    <property type="entry name" value="G_Bms1/Tsr1_dom"/>
</dbReference>
<evidence type="ECO:0000256" key="9">
    <source>
        <dbReference type="ARBA" id="ARBA00049117"/>
    </source>
</evidence>
<dbReference type="Pfam" id="PF08142">
    <property type="entry name" value="AARP2CN"/>
    <property type="match status" value="1"/>
</dbReference>
<accession>A0A9W8CJU2</accession>
<feature type="compositionally biased region" description="Acidic residues" evidence="11">
    <location>
        <begin position="605"/>
        <end position="626"/>
    </location>
</feature>
<dbReference type="InterPro" id="IPR007034">
    <property type="entry name" value="BMS1_TSR1_C"/>
</dbReference>
<feature type="domain" description="Bms1-type G" evidence="12">
    <location>
        <begin position="75"/>
        <end position="239"/>
    </location>
</feature>
<keyword evidence="3" id="KW-0597">Phosphoprotein</keyword>
<dbReference type="CDD" id="cd01882">
    <property type="entry name" value="BMS1"/>
    <property type="match status" value="1"/>
</dbReference>
<feature type="compositionally biased region" description="Basic and acidic residues" evidence="11">
    <location>
        <begin position="1061"/>
        <end position="1083"/>
    </location>
</feature>
<dbReference type="Pfam" id="PF04950">
    <property type="entry name" value="RIBIOP_C"/>
    <property type="match status" value="1"/>
</dbReference>
<keyword evidence="14" id="KW-1185">Reference proteome</keyword>
<dbReference type="GO" id="GO:0032040">
    <property type="term" value="C:small-subunit processome"/>
    <property type="evidence" value="ECO:0007669"/>
    <property type="project" value="UniProtKB-ARBA"/>
</dbReference>
<evidence type="ECO:0000256" key="3">
    <source>
        <dbReference type="ARBA" id="ARBA00022553"/>
    </source>
</evidence>
<feature type="region of interest" description="Disordered" evidence="11">
    <location>
        <begin position="550"/>
        <end position="585"/>
    </location>
</feature>
<dbReference type="SUPFAM" id="SSF52540">
    <property type="entry name" value="P-loop containing nucleoside triphosphate hydrolases"/>
    <property type="match status" value="1"/>
</dbReference>
<dbReference type="GO" id="GO:0000479">
    <property type="term" value="P:endonucleolytic cleavage of tricistronic rRNA transcript (SSU-rRNA, 5.8S rRNA, LSU-rRNA)"/>
    <property type="evidence" value="ECO:0007669"/>
    <property type="project" value="TreeGrafter"/>
</dbReference>
<keyword evidence="5 13" id="KW-0378">Hydrolase</keyword>
<reference evidence="13" key="1">
    <citation type="submission" date="2022-07" db="EMBL/GenBank/DDBJ databases">
        <title>Phylogenomic reconstructions and comparative analyses of Kickxellomycotina fungi.</title>
        <authorList>
            <person name="Reynolds N.K."/>
            <person name="Stajich J.E."/>
            <person name="Barry K."/>
            <person name="Grigoriev I.V."/>
            <person name="Crous P."/>
            <person name="Smith M.E."/>
        </authorList>
    </citation>
    <scope>NUCLEOTIDE SEQUENCE</scope>
    <source>
        <strain evidence="13">NBRC 105413</strain>
    </source>
</reference>
<dbReference type="SMART" id="SM00785">
    <property type="entry name" value="AARP2CN"/>
    <property type="match status" value="1"/>
</dbReference>
<comment type="caution">
    <text evidence="13">The sequence shown here is derived from an EMBL/GenBank/DDBJ whole genome shotgun (WGS) entry which is preliminary data.</text>
</comment>
<keyword evidence="4" id="KW-0547">Nucleotide-binding</keyword>
<dbReference type="InterPro" id="IPR027417">
    <property type="entry name" value="P-loop_NTPase"/>
</dbReference>
<sequence>MDGKQTHKAHRVHKAGASAKKKLVEKKKKNAEKNNPKAFAIQSAQKAERMARRKAELDEKKYHVPMADRTPTIPPPLVVAVVGPPQCGKTTLIKSLVRRYTKHTISEIRGPVTVVSGKKQRLTFIECPNDINAMTDVAKIADLVLLTIDASYGFEMETFEFLNLLQTHGMPKVMGVLTHLDDFKDNKKLKLVKKNFKHRFWTEVYDGAKLFFLSGVENGRYLDREIMNLSRFVSVVKLRPLAWRSSHPYMLADRVQDLTDPELLEMNPKANRTVALYGYLRGTHMKGRDRVHIPGAGDYQLDQTELLADPCPIPDKERKRLDERHKLMYAPMSEVNGVMYDKDAVYIDVRKGKHEVNAEEGEGEKMLSELQKANAVSERLAAQQFNLFSRAKPVTADEIVVGGSSTRTRRPAVFDGNGISGDEEDEEQDDDDDDDSADSGDSDGDSDDSDGGSEDDDVGSESNTANNNGSSAVDYRAQRIAARAMEDSDSDNDSDDDDLLQRVDNISSSDEDLDDSEADNAEDEIVERLAPIHLGAKRVNLMDVVYGDASAATKGSSKSKAKTSAFGGADADDVDEDNVKSLAFTDDIDDRQLYRYFITGADRSDGEDDEEEEDGDEKEAEAEETMGDFKDLEAEAECEEEDGSKSGSESGGESDPDDADGSDDDGKEPNRFGLSDDKMKKLKSKFDKLYDSDEDGADKKDFYQQQKDELQGYVDNTRQAMEELADINYRWSGEYVKIVIEDMPYEFIDRFDPATPVVVGGIPNEEGLSLISIRIKRHRWYPRILKAGDPIVISVGWRRFQTIPTYFMNDRIKNRMLKYTPEHMHCSAVVYGPFVQPGTGFCAYFLKRAHSFGIAATGSVLENTQSVDIVKKVKLTGFPDKIHKNTAYVNKMFNSSLEVAKFEGASIKTVSGIRGQVKKASGDSGTFRATFEDRIKMSDIVFLRAFHTIPIKKFYNPITSLLSVTAMRSIADIRRAKNLAVPNKADSHYKPITREVKRFNPLRIPKSLQAELPFKSKPKVVKTSTNAPSRAVVMSKHDKRVATLLGQINLLSKDKGKKMREKAQKQKEEYTKRRMAEEAEADARRRKKRKTFFRIEGQNQRGGSRD</sequence>
<evidence type="ECO:0000256" key="4">
    <source>
        <dbReference type="ARBA" id="ARBA00022741"/>
    </source>
</evidence>
<dbReference type="GO" id="GO:0005525">
    <property type="term" value="F:GTP binding"/>
    <property type="evidence" value="ECO:0007669"/>
    <property type="project" value="UniProtKB-KW"/>
</dbReference>
<comment type="catalytic activity">
    <reaction evidence="9">
        <text>GTP + H2O = GDP + phosphate + H(+)</text>
        <dbReference type="Rhea" id="RHEA:19669"/>
        <dbReference type="ChEBI" id="CHEBI:15377"/>
        <dbReference type="ChEBI" id="CHEBI:15378"/>
        <dbReference type="ChEBI" id="CHEBI:37565"/>
        <dbReference type="ChEBI" id="CHEBI:43474"/>
        <dbReference type="ChEBI" id="CHEBI:58189"/>
    </reaction>
    <physiologicalReaction direction="left-to-right" evidence="9">
        <dbReference type="Rhea" id="RHEA:19670"/>
    </physiologicalReaction>
</comment>
<dbReference type="Gene3D" id="3.40.50.300">
    <property type="entry name" value="P-loop containing nucleotide triphosphate hydrolases"/>
    <property type="match status" value="1"/>
</dbReference>
<feature type="compositionally biased region" description="Acidic residues" evidence="11">
    <location>
        <begin position="421"/>
        <end position="459"/>
    </location>
</feature>
<dbReference type="PANTHER" id="PTHR12858:SF2">
    <property type="entry name" value="RIBOSOME BIOGENESIS PROTEIN BMS1 HOMOLOG"/>
    <property type="match status" value="1"/>
</dbReference>
<protein>
    <submittedName>
        <fullName evidence="13">Glycoside hydrolase 2 (Mannanase, beta-galactosidase)</fullName>
    </submittedName>
</protein>
<dbReference type="GO" id="GO:0005524">
    <property type="term" value="F:ATP binding"/>
    <property type="evidence" value="ECO:0007669"/>
    <property type="project" value="UniProtKB-KW"/>
</dbReference>
<evidence type="ECO:0000259" key="12">
    <source>
        <dbReference type="PROSITE" id="PS51714"/>
    </source>
</evidence>
<evidence type="ECO:0000256" key="11">
    <source>
        <dbReference type="SAM" id="MobiDB-lite"/>
    </source>
</evidence>
<keyword evidence="2" id="KW-0690">Ribosome biogenesis</keyword>
<keyword evidence="6" id="KW-0067">ATP-binding</keyword>
<organism evidence="13 14">
    <name type="scientific">Coemansia asiatica</name>
    <dbReference type="NCBI Taxonomy" id="1052880"/>
    <lineage>
        <taxon>Eukaryota</taxon>
        <taxon>Fungi</taxon>
        <taxon>Fungi incertae sedis</taxon>
        <taxon>Zoopagomycota</taxon>
        <taxon>Kickxellomycotina</taxon>
        <taxon>Kickxellomycetes</taxon>
        <taxon>Kickxellales</taxon>
        <taxon>Kickxellaceae</taxon>
        <taxon>Coemansia</taxon>
    </lineage>
</organism>
<feature type="compositionally biased region" description="Acidic residues" evidence="11">
    <location>
        <begin position="652"/>
        <end position="666"/>
    </location>
</feature>
<dbReference type="GO" id="GO:0000462">
    <property type="term" value="P:maturation of SSU-rRNA from tricistronic rRNA transcript (SSU-rRNA, 5.8S rRNA, LSU-rRNA)"/>
    <property type="evidence" value="ECO:0007669"/>
    <property type="project" value="TreeGrafter"/>
</dbReference>
<dbReference type="PANTHER" id="PTHR12858">
    <property type="entry name" value="RIBOSOME BIOGENESIS PROTEIN"/>
    <property type="match status" value="1"/>
</dbReference>
<evidence type="ECO:0000256" key="1">
    <source>
        <dbReference type="ARBA" id="ARBA00004604"/>
    </source>
</evidence>
<dbReference type="InterPro" id="IPR039761">
    <property type="entry name" value="Bms1/Tsr1"/>
</dbReference>
<keyword evidence="8" id="KW-0539">Nucleus</keyword>
<gene>
    <name evidence="13" type="primary">BMS1</name>
    <name evidence="13" type="ORF">LPJ64_003672</name>
</gene>
<dbReference type="InterPro" id="IPR037875">
    <property type="entry name" value="Bms1_N"/>
</dbReference>
<feature type="region of interest" description="Disordered" evidence="11">
    <location>
        <begin position="407"/>
        <end position="522"/>
    </location>
</feature>
<evidence type="ECO:0000256" key="6">
    <source>
        <dbReference type="ARBA" id="ARBA00022840"/>
    </source>
</evidence>